<sequence length="59" mass="6535">MSGVMVVGVDVERREGGGERKSEDAQRCESALLRRWVNDCASREGRVKENDAAALLRTD</sequence>
<evidence type="ECO:0000313" key="2">
    <source>
        <dbReference type="Proteomes" id="UP000634136"/>
    </source>
</evidence>
<dbReference type="Proteomes" id="UP000634136">
    <property type="component" value="Unassembled WGS sequence"/>
</dbReference>
<evidence type="ECO:0000313" key="1">
    <source>
        <dbReference type="EMBL" id="KAF7811272.1"/>
    </source>
</evidence>
<dbReference type="EMBL" id="JAAIUW010000010">
    <property type="protein sequence ID" value="KAF7811272.1"/>
    <property type="molecule type" value="Genomic_DNA"/>
</dbReference>
<comment type="caution">
    <text evidence="1">The sequence shown here is derived from an EMBL/GenBank/DDBJ whole genome shotgun (WGS) entry which is preliminary data.</text>
</comment>
<accession>A0A834SXY1</accession>
<organism evidence="1 2">
    <name type="scientific">Senna tora</name>
    <dbReference type="NCBI Taxonomy" id="362788"/>
    <lineage>
        <taxon>Eukaryota</taxon>
        <taxon>Viridiplantae</taxon>
        <taxon>Streptophyta</taxon>
        <taxon>Embryophyta</taxon>
        <taxon>Tracheophyta</taxon>
        <taxon>Spermatophyta</taxon>
        <taxon>Magnoliopsida</taxon>
        <taxon>eudicotyledons</taxon>
        <taxon>Gunneridae</taxon>
        <taxon>Pentapetalae</taxon>
        <taxon>rosids</taxon>
        <taxon>fabids</taxon>
        <taxon>Fabales</taxon>
        <taxon>Fabaceae</taxon>
        <taxon>Caesalpinioideae</taxon>
        <taxon>Cassia clade</taxon>
        <taxon>Senna</taxon>
    </lineage>
</organism>
<reference evidence="1" key="1">
    <citation type="submission" date="2020-09" db="EMBL/GenBank/DDBJ databases">
        <title>Genome-Enabled Discovery of Anthraquinone Biosynthesis in Senna tora.</title>
        <authorList>
            <person name="Kang S.-H."/>
            <person name="Pandey R.P."/>
            <person name="Lee C.-M."/>
            <person name="Sim J.-S."/>
            <person name="Jeong J.-T."/>
            <person name="Choi B.-S."/>
            <person name="Jung M."/>
            <person name="Ginzburg D."/>
            <person name="Zhao K."/>
            <person name="Won S.Y."/>
            <person name="Oh T.-J."/>
            <person name="Yu Y."/>
            <person name="Kim N.-H."/>
            <person name="Lee O.R."/>
            <person name="Lee T.-H."/>
            <person name="Bashyal P."/>
            <person name="Kim T.-S."/>
            <person name="Lee W.-H."/>
            <person name="Kawkins C."/>
            <person name="Kim C.-K."/>
            <person name="Kim J.S."/>
            <person name="Ahn B.O."/>
            <person name="Rhee S.Y."/>
            <person name="Sohng J.K."/>
        </authorList>
    </citation>
    <scope>NUCLEOTIDE SEQUENCE</scope>
    <source>
        <tissue evidence="1">Leaf</tissue>
    </source>
</reference>
<keyword evidence="2" id="KW-1185">Reference proteome</keyword>
<protein>
    <submittedName>
        <fullName evidence="1">Uncharacterized protein</fullName>
    </submittedName>
</protein>
<name>A0A834SXY1_9FABA</name>
<gene>
    <name evidence="1" type="ORF">G2W53_032248</name>
</gene>
<dbReference type="AlphaFoldDB" id="A0A834SXY1"/>
<proteinExistence type="predicted"/>